<evidence type="ECO:0000256" key="4">
    <source>
        <dbReference type="ARBA" id="ARBA00022989"/>
    </source>
</evidence>
<dbReference type="InterPro" id="IPR032816">
    <property type="entry name" value="VTT_dom"/>
</dbReference>
<keyword evidence="5 6" id="KW-0472">Membrane</keyword>
<feature type="transmembrane region" description="Helical" evidence="6">
    <location>
        <begin position="160"/>
        <end position="183"/>
    </location>
</feature>
<name>A0ABT4GMD7_9BACL</name>
<protein>
    <recommendedName>
        <fullName evidence="6">TVP38/TMEM64 family membrane protein</fullName>
    </recommendedName>
</protein>
<proteinExistence type="inferred from homology"/>
<organism evidence="8 9">
    <name type="scientific">Paenibacillus alginolyticus</name>
    <dbReference type="NCBI Taxonomy" id="59839"/>
    <lineage>
        <taxon>Bacteria</taxon>
        <taxon>Bacillati</taxon>
        <taxon>Bacillota</taxon>
        <taxon>Bacilli</taxon>
        <taxon>Bacillales</taxon>
        <taxon>Paenibacillaceae</taxon>
        <taxon>Paenibacillus</taxon>
    </lineage>
</organism>
<dbReference type="InterPro" id="IPR015414">
    <property type="entry name" value="TMEM64"/>
</dbReference>
<reference evidence="8 9" key="1">
    <citation type="submission" date="2022-05" db="EMBL/GenBank/DDBJ databases">
        <title>Genome Sequencing of Bee-Associated Microbes.</title>
        <authorList>
            <person name="Dunlap C."/>
        </authorList>
    </citation>
    <scope>NUCLEOTIDE SEQUENCE [LARGE SCALE GENOMIC DNA]</scope>
    <source>
        <strain evidence="8 9">NRRL B-14421</strain>
    </source>
</reference>
<evidence type="ECO:0000256" key="6">
    <source>
        <dbReference type="RuleBase" id="RU366058"/>
    </source>
</evidence>
<feature type="transmembrane region" description="Helical" evidence="6">
    <location>
        <begin position="190"/>
        <end position="210"/>
    </location>
</feature>
<evidence type="ECO:0000256" key="1">
    <source>
        <dbReference type="ARBA" id="ARBA00004651"/>
    </source>
</evidence>
<keyword evidence="9" id="KW-1185">Reference proteome</keyword>
<keyword evidence="4 6" id="KW-1133">Transmembrane helix</keyword>
<comment type="subcellular location">
    <subcellularLocation>
        <location evidence="1 6">Cell membrane</location>
        <topology evidence="1 6">Multi-pass membrane protein</topology>
    </subcellularLocation>
</comment>
<dbReference type="PANTHER" id="PTHR12677">
    <property type="entry name" value="GOLGI APPARATUS MEMBRANE PROTEIN TVP38-RELATED"/>
    <property type="match status" value="1"/>
</dbReference>
<keyword evidence="3 6" id="KW-0812">Transmembrane</keyword>
<feature type="transmembrane region" description="Helical" evidence="6">
    <location>
        <begin position="87"/>
        <end position="108"/>
    </location>
</feature>
<dbReference type="Proteomes" id="UP001527099">
    <property type="component" value="Unassembled WGS sequence"/>
</dbReference>
<evidence type="ECO:0000256" key="5">
    <source>
        <dbReference type="ARBA" id="ARBA00023136"/>
    </source>
</evidence>
<comment type="similarity">
    <text evidence="6">Belongs to the TVP38/TMEM64 family.</text>
</comment>
<dbReference type="EMBL" id="JAMDMX010000128">
    <property type="protein sequence ID" value="MCY9697194.1"/>
    <property type="molecule type" value="Genomic_DNA"/>
</dbReference>
<dbReference type="PANTHER" id="PTHR12677:SF59">
    <property type="entry name" value="GOLGI APPARATUS MEMBRANE PROTEIN TVP38-RELATED"/>
    <property type="match status" value="1"/>
</dbReference>
<evidence type="ECO:0000313" key="8">
    <source>
        <dbReference type="EMBL" id="MCY9697194.1"/>
    </source>
</evidence>
<evidence type="ECO:0000256" key="3">
    <source>
        <dbReference type="ARBA" id="ARBA00022692"/>
    </source>
</evidence>
<feature type="transmembrane region" description="Helical" evidence="6">
    <location>
        <begin position="44"/>
        <end position="67"/>
    </location>
</feature>
<comment type="caution">
    <text evidence="8">The sequence shown here is derived from an EMBL/GenBank/DDBJ whole genome shotgun (WGS) entry which is preliminary data.</text>
</comment>
<feature type="domain" description="VTT" evidence="7">
    <location>
        <begin position="67"/>
        <end position="180"/>
    </location>
</feature>
<feature type="transmembrane region" description="Helical" evidence="6">
    <location>
        <begin position="12"/>
        <end position="32"/>
    </location>
</feature>
<dbReference type="Pfam" id="PF09335">
    <property type="entry name" value="VTT_dom"/>
    <property type="match status" value="1"/>
</dbReference>
<keyword evidence="2 6" id="KW-1003">Cell membrane</keyword>
<sequence length="220" mass="24317">MLAHKSIPNTRLISGISLLIIAAIIGYYIYLLHTGEAQKLLKSIQNLGFIGILIGVIVQSAANILPVPGEFISIILMEIYGPIWGGIFSWIGGLAGAVGALYLTKWVAKPIFGKMAQPFIKKVEEFINKYEIFGLLLIRFVPLVPYHFVNYAAGFLNVKLWNFIWTTGLGILPYTLAMSGIYAGVRRGSLMWGAIGLVVFILLFGISWMIQRKIGNKSKI</sequence>
<accession>A0ABT4GMD7</accession>
<evidence type="ECO:0000313" key="9">
    <source>
        <dbReference type="Proteomes" id="UP001527099"/>
    </source>
</evidence>
<evidence type="ECO:0000259" key="7">
    <source>
        <dbReference type="Pfam" id="PF09335"/>
    </source>
</evidence>
<feature type="transmembrane region" description="Helical" evidence="6">
    <location>
        <begin position="129"/>
        <end position="148"/>
    </location>
</feature>
<gene>
    <name evidence="8" type="ORF">M5X19_30675</name>
</gene>
<evidence type="ECO:0000256" key="2">
    <source>
        <dbReference type="ARBA" id="ARBA00022475"/>
    </source>
</evidence>
<dbReference type="RefSeq" id="WP_268618010.1">
    <property type="nucleotide sequence ID" value="NZ_JAMDMX010000128.1"/>
</dbReference>